<reference evidence="1 2" key="1">
    <citation type="submission" date="2023-02" db="EMBL/GenBank/DDBJ databases">
        <title>LHISI_Scaffold_Assembly.</title>
        <authorList>
            <person name="Stuart O.P."/>
            <person name="Cleave R."/>
            <person name="Magrath M.J.L."/>
            <person name="Mikheyev A.S."/>
        </authorList>
    </citation>
    <scope>NUCLEOTIDE SEQUENCE [LARGE SCALE GENOMIC DNA]</scope>
    <source>
        <strain evidence="1">Daus_M_001</strain>
        <tissue evidence="1">Leg muscle</tissue>
    </source>
</reference>
<evidence type="ECO:0000313" key="2">
    <source>
        <dbReference type="Proteomes" id="UP001159363"/>
    </source>
</evidence>
<proteinExistence type="predicted"/>
<accession>A0ABQ9GXF0</accession>
<keyword evidence="2" id="KW-1185">Reference proteome</keyword>
<comment type="caution">
    <text evidence="1">The sequence shown here is derived from an EMBL/GenBank/DDBJ whole genome shotgun (WGS) entry which is preliminary data.</text>
</comment>
<name>A0ABQ9GXF0_9NEOP</name>
<gene>
    <name evidence="1" type="ORF">PR048_021165</name>
</gene>
<sequence length="320" mass="35136">MQAGAVNFGSLDREQPTYNIAQRHLSVHNKGTALYEAPENRVLFPTGSLPALRMYESCRTMPLAGRFSRDSPVSPLLQSGTAPYCPHFNLTDFKAFDVKCRPNLSTPFHVHYGLDAVLILAAAFVNAKRVCTVVIKWAHKHIYDLGSRTGMRRLPCTSGCPLGRRDKTMVWSVFACVPRCMVRLLDSHVEIVLDIMPLVGGFFSGISSFLPPLHSGVPQYSHLASPSSALKISDGHGDWSVSLLAFHQGELGSIPRPGYSGASRMGIVPDDAVGRQVFSGISRFLRPFIPALLHTSIPLTGSQYLDVKSRPNLFTSLRVF</sequence>
<dbReference type="EMBL" id="JARBHB010000008">
    <property type="protein sequence ID" value="KAJ8876718.1"/>
    <property type="molecule type" value="Genomic_DNA"/>
</dbReference>
<protein>
    <submittedName>
        <fullName evidence="1">Uncharacterized protein</fullName>
    </submittedName>
</protein>
<dbReference type="Proteomes" id="UP001159363">
    <property type="component" value="Chromosome 7"/>
</dbReference>
<organism evidence="1 2">
    <name type="scientific">Dryococelus australis</name>
    <dbReference type="NCBI Taxonomy" id="614101"/>
    <lineage>
        <taxon>Eukaryota</taxon>
        <taxon>Metazoa</taxon>
        <taxon>Ecdysozoa</taxon>
        <taxon>Arthropoda</taxon>
        <taxon>Hexapoda</taxon>
        <taxon>Insecta</taxon>
        <taxon>Pterygota</taxon>
        <taxon>Neoptera</taxon>
        <taxon>Polyneoptera</taxon>
        <taxon>Phasmatodea</taxon>
        <taxon>Verophasmatodea</taxon>
        <taxon>Anareolatae</taxon>
        <taxon>Phasmatidae</taxon>
        <taxon>Eurycanthinae</taxon>
        <taxon>Dryococelus</taxon>
    </lineage>
</organism>
<evidence type="ECO:0000313" key="1">
    <source>
        <dbReference type="EMBL" id="KAJ8876718.1"/>
    </source>
</evidence>